<dbReference type="Pfam" id="PF12833">
    <property type="entry name" value="HTH_18"/>
    <property type="match status" value="1"/>
</dbReference>
<name>A0A9D1AKD4_9FIRM</name>
<dbReference type="Gene3D" id="1.10.10.60">
    <property type="entry name" value="Homeodomain-like"/>
    <property type="match status" value="2"/>
</dbReference>
<accession>A0A9D1AKD4</accession>
<organism evidence="6 7">
    <name type="scientific">Candidatus Caccousia avicola</name>
    <dbReference type="NCBI Taxonomy" id="2840721"/>
    <lineage>
        <taxon>Bacteria</taxon>
        <taxon>Bacillati</taxon>
        <taxon>Bacillota</taxon>
        <taxon>Clostridia</taxon>
        <taxon>Eubacteriales</taxon>
        <taxon>Oscillospiraceae</taxon>
        <taxon>Oscillospiraceae incertae sedis</taxon>
        <taxon>Candidatus Caccousia</taxon>
    </lineage>
</organism>
<evidence type="ECO:0000313" key="6">
    <source>
        <dbReference type="EMBL" id="HIR46281.1"/>
    </source>
</evidence>
<dbReference type="SMART" id="SM00342">
    <property type="entry name" value="HTH_ARAC"/>
    <property type="match status" value="1"/>
</dbReference>
<feature type="region of interest" description="Disordered" evidence="4">
    <location>
        <begin position="284"/>
        <end position="304"/>
    </location>
</feature>
<protein>
    <submittedName>
        <fullName evidence="6">PocR ligand-binding domain-containing protein</fullName>
    </submittedName>
</protein>
<keyword evidence="3" id="KW-0804">Transcription</keyword>
<evidence type="ECO:0000256" key="4">
    <source>
        <dbReference type="SAM" id="MobiDB-lite"/>
    </source>
</evidence>
<dbReference type="Proteomes" id="UP000824242">
    <property type="component" value="Unassembled WGS sequence"/>
</dbReference>
<dbReference type="InterPro" id="IPR018060">
    <property type="entry name" value="HTH_AraC"/>
</dbReference>
<proteinExistence type="predicted"/>
<dbReference type="PANTHER" id="PTHR43280">
    <property type="entry name" value="ARAC-FAMILY TRANSCRIPTIONAL REGULATOR"/>
    <property type="match status" value="1"/>
</dbReference>
<gene>
    <name evidence="6" type="ORF">IAB89_01285</name>
</gene>
<dbReference type="GO" id="GO:0043565">
    <property type="term" value="F:sequence-specific DNA binding"/>
    <property type="evidence" value="ECO:0007669"/>
    <property type="project" value="InterPro"/>
</dbReference>
<evidence type="ECO:0000256" key="2">
    <source>
        <dbReference type="ARBA" id="ARBA00023125"/>
    </source>
</evidence>
<comment type="caution">
    <text evidence="6">The sequence shown here is derived from an EMBL/GenBank/DDBJ whole genome shotgun (WGS) entry which is preliminary data.</text>
</comment>
<evidence type="ECO:0000313" key="7">
    <source>
        <dbReference type="Proteomes" id="UP000824242"/>
    </source>
</evidence>
<dbReference type="EMBL" id="DVGZ01000014">
    <property type="protein sequence ID" value="HIR46281.1"/>
    <property type="molecule type" value="Genomic_DNA"/>
</dbReference>
<keyword evidence="2" id="KW-0238">DNA-binding</keyword>
<dbReference type="AlphaFoldDB" id="A0A9D1AKD4"/>
<reference evidence="6" key="1">
    <citation type="submission" date="2020-10" db="EMBL/GenBank/DDBJ databases">
        <authorList>
            <person name="Gilroy R."/>
        </authorList>
    </citation>
    <scope>NUCLEOTIDE SEQUENCE</scope>
    <source>
        <strain evidence="6">ChiSxjej1B13-7958</strain>
    </source>
</reference>
<dbReference type="PROSITE" id="PS01124">
    <property type="entry name" value="HTH_ARAC_FAMILY_2"/>
    <property type="match status" value="1"/>
</dbReference>
<sequence>MLAVFETTELQVLLRDFYELTGIRTVVFDAWGEDILSYPKDRPEFCRLIRSTPAGSEACRSCDRNACRMACRQKEAIVYPCHAGLIEVIAPIRAGGATVGYLLLSHIVQGADEEAEWEQVKKCCAPYGIPEALLHSAYTGLTRTPYRVLQSAADLLMLAANAMYQARLARLAPDSIQARLSRFLEQHLHEDLSGERICREFGISRTSLYHLSKEMFGCGISDYISRLRIQTAASLLTSGNLTNAEICRRVGIRDYNYFFRLFRRQMGMTPREYRRKYASDARTLPGASDDSAAAEEMKSFHAPV</sequence>
<evidence type="ECO:0000259" key="5">
    <source>
        <dbReference type="PROSITE" id="PS01124"/>
    </source>
</evidence>
<dbReference type="PANTHER" id="PTHR43280:SF2">
    <property type="entry name" value="HTH-TYPE TRANSCRIPTIONAL REGULATOR EXSA"/>
    <property type="match status" value="1"/>
</dbReference>
<dbReference type="GO" id="GO:0003700">
    <property type="term" value="F:DNA-binding transcription factor activity"/>
    <property type="evidence" value="ECO:0007669"/>
    <property type="project" value="InterPro"/>
</dbReference>
<dbReference type="SUPFAM" id="SSF46689">
    <property type="entry name" value="Homeodomain-like"/>
    <property type="match status" value="1"/>
</dbReference>
<reference evidence="6" key="2">
    <citation type="journal article" date="2021" name="PeerJ">
        <title>Extensive microbial diversity within the chicken gut microbiome revealed by metagenomics and culture.</title>
        <authorList>
            <person name="Gilroy R."/>
            <person name="Ravi A."/>
            <person name="Getino M."/>
            <person name="Pursley I."/>
            <person name="Horton D.L."/>
            <person name="Alikhan N.F."/>
            <person name="Baker D."/>
            <person name="Gharbi K."/>
            <person name="Hall N."/>
            <person name="Watson M."/>
            <person name="Adriaenssens E.M."/>
            <person name="Foster-Nyarko E."/>
            <person name="Jarju S."/>
            <person name="Secka A."/>
            <person name="Antonio M."/>
            <person name="Oren A."/>
            <person name="Chaudhuri R.R."/>
            <person name="La Ragione R."/>
            <person name="Hildebrand F."/>
            <person name="Pallen M.J."/>
        </authorList>
    </citation>
    <scope>NUCLEOTIDE SEQUENCE</scope>
    <source>
        <strain evidence="6">ChiSxjej1B13-7958</strain>
    </source>
</reference>
<evidence type="ECO:0000256" key="3">
    <source>
        <dbReference type="ARBA" id="ARBA00023163"/>
    </source>
</evidence>
<feature type="domain" description="HTH araC/xylS-type" evidence="5">
    <location>
        <begin position="178"/>
        <end position="276"/>
    </location>
</feature>
<dbReference type="InterPro" id="IPR009057">
    <property type="entry name" value="Homeodomain-like_sf"/>
</dbReference>
<keyword evidence="1" id="KW-0805">Transcription regulation</keyword>
<evidence type="ECO:0000256" key="1">
    <source>
        <dbReference type="ARBA" id="ARBA00023015"/>
    </source>
</evidence>
<dbReference type="InterPro" id="IPR018771">
    <property type="entry name" value="PocR_dom"/>
</dbReference>
<feature type="compositionally biased region" description="Basic and acidic residues" evidence="4">
    <location>
        <begin position="295"/>
        <end position="304"/>
    </location>
</feature>
<dbReference type="Pfam" id="PF10114">
    <property type="entry name" value="PocR"/>
    <property type="match status" value="1"/>
</dbReference>